<comment type="caution">
    <text evidence="2">The sequence shown here is derived from an EMBL/GenBank/DDBJ whole genome shotgun (WGS) entry which is preliminary data.</text>
</comment>
<keyword evidence="3" id="KW-1185">Reference proteome</keyword>
<accession>A0A8X6IJN8</accession>
<feature type="region of interest" description="Disordered" evidence="1">
    <location>
        <begin position="666"/>
        <end position="707"/>
    </location>
</feature>
<feature type="non-terminal residue" evidence="2">
    <location>
        <position position="1105"/>
    </location>
</feature>
<feature type="compositionally biased region" description="Basic and acidic residues" evidence="1">
    <location>
        <begin position="507"/>
        <end position="528"/>
    </location>
</feature>
<feature type="compositionally biased region" description="Pro residues" evidence="1">
    <location>
        <begin position="1"/>
        <end position="14"/>
    </location>
</feature>
<sequence length="1105" mass="125166">KRMLSPLPPSPPPKRSTSNLLSKDLTGKKSDISTLSSNQNSQKTINELLHVTKLSSTSPKNNQFCHQQSEGFEVPDDQPHNTFNLNSKDSGNFVVNNAASCSTDYINICVERVGNEGINLKFDIPCLADLKIDLKNFNISCYLGSKQKCTSEENSTISLPSQIDRIIEPDENPSRKKQKVVIESPSSGITIPEMNEFSYDFASIKRSNPDVSMITNNSDKHAFRNESSTSSSQIGENNCHILELDVTSKNESFANPLKNYKSSSSKSPSPLREKIKIPTSSLVKEEFLLRNEETSSYTSENPKTKNTLHINQTEAQFNSDQKASDSRYVSDVIGQVYDSTGEPEITPSPEPQKFNTKKSILKKRKKKHMSPSNKRLNGISVHNKKKILTKRAISAKKSHSSPLKNSLFESNDVDISVMDIHPFYTDASMKARNVQVNEEYSFDENTLYSQKSNKIVNFSVVDNDKLVSSETEINDDQNMESIKTDSFALFGPDVVSTNILLSPVEEKDQYVNSKKEEPSLSKRQHEDSSVEIGVEQSLSSSSQSDLEKKEVNAIENSQLILNVGQNIENWLGNVAVSNLGVETEVEERTQGTFSRPSGKKQDFSLSETEIEKEKKILKKSFKNSCISVAEQSESMNGDPKHFTDPISEIDSDYEPTMVIAEDDEVSHSSYDSNVEDSVRTAGNPACNDSLNETSSEEEYENQEESSEEIKYTKISIPEIIKQVFDKVEKTIAPACFKDCVKNLVKALIDPNNAKNCQELIYYLISHLCVSRKNPMQSFNLRNNPEVLLPLTEKSFVTALFFIAFENKPHLTGLLTSTVNTLYHIILLKTQYHINGLSSLCRVLTVMCKLLKDIRKIKILCYDIFKHNHKYAPYLLGSIISIWPEALAMSSDSTEEERLFIRAIAYGCEQKPRTLTDTHWKNCNCVLRVYFNIEVLHYNANDVAIHIMNKIISKCLSEPIEDDFLLKGPLIIYSRIKGRDWTLKFLLEKLILPSLTSFCEEANENGFKFLTDLIADLCFVFEESVSQKLLLEYATSSKEVEFIYCYGGMSLLKLVCLKKELFPDVLKQWSIDYTNDPRTDICVRYFYWRMILDSDLYLEEMCLNNI</sequence>
<evidence type="ECO:0000313" key="2">
    <source>
        <dbReference type="EMBL" id="GFS45910.1"/>
    </source>
</evidence>
<organism evidence="2 3">
    <name type="scientific">Nephila pilipes</name>
    <name type="common">Giant wood spider</name>
    <name type="synonym">Nephila maculata</name>
    <dbReference type="NCBI Taxonomy" id="299642"/>
    <lineage>
        <taxon>Eukaryota</taxon>
        <taxon>Metazoa</taxon>
        <taxon>Ecdysozoa</taxon>
        <taxon>Arthropoda</taxon>
        <taxon>Chelicerata</taxon>
        <taxon>Arachnida</taxon>
        <taxon>Araneae</taxon>
        <taxon>Araneomorphae</taxon>
        <taxon>Entelegynae</taxon>
        <taxon>Araneoidea</taxon>
        <taxon>Nephilidae</taxon>
        <taxon>Nephila</taxon>
    </lineage>
</organism>
<feature type="region of interest" description="Disordered" evidence="1">
    <location>
        <begin position="507"/>
        <end position="545"/>
    </location>
</feature>
<feature type="compositionally biased region" description="Basic residues" evidence="1">
    <location>
        <begin position="355"/>
        <end position="369"/>
    </location>
</feature>
<feature type="region of interest" description="Disordered" evidence="1">
    <location>
        <begin position="587"/>
        <end position="606"/>
    </location>
</feature>
<feature type="region of interest" description="Disordered" evidence="1">
    <location>
        <begin position="1"/>
        <end position="39"/>
    </location>
</feature>
<evidence type="ECO:0000313" key="3">
    <source>
        <dbReference type="Proteomes" id="UP000887013"/>
    </source>
</evidence>
<evidence type="ECO:0000256" key="1">
    <source>
        <dbReference type="SAM" id="MobiDB-lite"/>
    </source>
</evidence>
<feature type="compositionally biased region" description="Acidic residues" evidence="1">
    <location>
        <begin position="694"/>
        <end position="706"/>
    </location>
</feature>
<name>A0A8X6IJN8_NEPPI</name>
<dbReference type="Proteomes" id="UP000887013">
    <property type="component" value="Unassembled WGS sequence"/>
</dbReference>
<proteinExistence type="predicted"/>
<gene>
    <name evidence="2" type="primary">AVEN_141180_2</name>
    <name evidence="2" type="ORF">NPIL_178471</name>
</gene>
<dbReference type="EMBL" id="BMAW01090646">
    <property type="protein sequence ID" value="GFS45910.1"/>
    <property type="molecule type" value="Genomic_DNA"/>
</dbReference>
<dbReference type="OrthoDB" id="6437936at2759"/>
<dbReference type="AlphaFoldDB" id="A0A8X6IJN8"/>
<feature type="region of interest" description="Disordered" evidence="1">
    <location>
        <begin position="340"/>
        <end position="377"/>
    </location>
</feature>
<protein>
    <submittedName>
        <fullName evidence="2">Uncharacterized protein</fullName>
    </submittedName>
</protein>
<reference evidence="2" key="1">
    <citation type="submission" date="2020-08" db="EMBL/GenBank/DDBJ databases">
        <title>Multicomponent nature underlies the extraordinary mechanical properties of spider dragline silk.</title>
        <authorList>
            <person name="Kono N."/>
            <person name="Nakamura H."/>
            <person name="Mori M."/>
            <person name="Yoshida Y."/>
            <person name="Ohtoshi R."/>
            <person name="Malay A.D."/>
            <person name="Moran D.A.P."/>
            <person name="Tomita M."/>
            <person name="Numata K."/>
            <person name="Arakawa K."/>
        </authorList>
    </citation>
    <scope>NUCLEOTIDE SEQUENCE</scope>
</reference>